<dbReference type="PANTHER" id="PTHR11994">
    <property type="entry name" value="60S RIBOSOMAL PROTEIN L11-RELATED"/>
    <property type="match status" value="1"/>
</dbReference>
<evidence type="ECO:0000256" key="3">
    <source>
        <dbReference type="ARBA" id="ARBA00023274"/>
    </source>
</evidence>
<comment type="subunit">
    <text evidence="5">Part of the 50S ribosomal subunit; part of the 5S rRNA/L5/L18/L25 subcomplex. Contacts the 5S rRNA and the P site tRNA. Forms a bridge to the 30S subunit in the 70S ribosome.</text>
</comment>
<dbReference type="GO" id="GO:0005840">
    <property type="term" value="C:ribosome"/>
    <property type="evidence" value="ECO:0007669"/>
    <property type="project" value="UniProtKB-KW"/>
</dbReference>
<comment type="function">
    <text evidence="5">This is 1 of the proteins that bind and probably mediate the attachment of the 5S RNA into the large ribosomal subunit, where it forms part of the central protuberance. In the 70S ribosome it contacts protein S13 of the 30S subunit (bridge B1b), connecting the 2 subunits; this bridge is implicated in subunit movement. Contacts the P site tRNA; the 5S rRNA and some of its associated proteins might help stabilize positioning of ribosome-bound tRNAs.</text>
</comment>
<organism evidence="9 10">
    <name type="scientific">Candidatus Giovannonibacteria bacterium RIFCSPLOWO2_01_FULL_45_34</name>
    <dbReference type="NCBI Taxonomy" id="1798351"/>
    <lineage>
        <taxon>Bacteria</taxon>
        <taxon>Candidatus Giovannoniibacteriota</taxon>
    </lineage>
</organism>
<dbReference type="FunFam" id="3.30.1440.10:FF:000001">
    <property type="entry name" value="50S ribosomal protein L5"/>
    <property type="match status" value="1"/>
</dbReference>
<dbReference type="InterPro" id="IPR022803">
    <property type="entry name" value="Ribosomal_uL5_dom_sf"/>
</dbReference>
<accession>A0A1F5X055</accession>
<dbReference type="EMBL" id="MFID01000014">
    <property type="protein sequence ID" value="OGF81276.1"/>
    <property type="molecule type" value="Genomic_DNA"/>
</dbReference>
<sequence>MQSIKEKYNKEVVPKMTKEFGYKTPMAVPKILKIVVNVGTGKMRDKKEAVETVVKHLALITGQHADPRATKKAIASFKTREGMVIGYRVTLRGQRMYDFLSRLVNLAIPRMRDFRGINPHAIDQGGNLTLGIREHIIFPEMIGEDVRNIFGLEVTVVTNAKNRKEAEELLRLIGFPLQKNV</sequence>
<dbReference type="SUPFAM" id="SSF55282">
    <property type="entry name" value="RL5-like"/>
    <property type="match status" value="1"/>
</dbReference>
<dbReference type="NCBIfam" id="NF000585">
    <property type="entry name" value="PRK00010.1"/>
    <property type="match status" value="1"/>
</dbReference>
<dbReference type="GO" id="GO:0000049">
    <property type="term" value="F:tRNA binding"/>
    <property type="evidence" value="ECO:0007669"/>
    <property type="project" value="UniProtKB-UniRule"/>
</dbReference>
<dbReference type="AlphaFoldDB" id="A0A1F5X055"/>
<dbReference type="GO" id="GO:0006412">
    <property type="term" value="P:translation"/>
    <property type="evidence" value="ECO:0007669"/>
    <property type="project" value="UniProtKB-UniRule"/>
</dbReference>
<keyword evidence="2 5" id="KW-0689">Ribosomal protein</keyword>
<dbReference type="HAMAP" id="MF_01333_B">
    <property type="entry name" value="Ribosomal_uL5_B"/>
    <property type="match status" value="1"/>
</dbReference>
<dbReference type="PIRSF" id="PIRSF002161">
    <property type="entry name" value="Ribosomal_L5"/>
    <property type="match status" value="1"/>
</dbReference>
<evidence type="ECO:0000256" key="5">
    <source>
        <dbReference type="HAMAP-Rule" id="MF_01333"/>
    </source>
</evidence>
<keyword evidence="5" id="KW-0694">RNA-binding</keyword>
<dbReference type="GO" id="GO:0003735">
    <property type="term" value="F:structural constituent of ribosome"/>
    <property type="evidence" value="ECO:0007669"/>
    <property type="project" value="InterPro"/>
</dbReference>
<evidence type="ECO:0000313" key="9">
    <source>
        <dbReference type="EMBL" id="OGF81276.1"/>
    </source>
</evidence>
<dbReference type="Proteomes" id="UP000178114">
    <property type="component" value="Unassembled WGS sequence"/>
</dbReference>
<evidence type="ECO:0000259" key="8">
    <source>
        <dbReference type="Pfam" id="PF00673"/>
    </source>
</evidence>
<keyword evidence="3 5" id="KW-0687">Ribonucleoprotein</keyword>
<name>A0A1F5X055_9BACT</name>
<protein>
    <recommendedName>
        <fullName evidence="4 5">Large ribosomal subunit protein uL5</fullName>
    </recommendedName>
</protein>
<keyword evidence="5" id="KW-0699">rRNA-binding</keyword>
<evidence type="ECO:0000256" key="2">
    <source>
        <dbReference type="ARBA" id="ARBA00022980"/>
    </source>
</evidence>
<evidence type="ECO:0000259" key="7">
    <source>
        <dbReference type="Pfam" id="PF00281"/>
    </source>
</evidence>
<evidence type="ECO:0000256" key="6">
    <source>
        <dbReference type="RuleBase" id="RU003930"/>
    </source>
</evidence>
<dbReference type="Pfam" id="PF00673">
    <property type="entry name" value="Ribosomal_L5_C"/>
    <property type="match status" value="1"/>
</dbReference>
<feature type="domain" description="Large ribosomal subunit protein uL5 C-terminal" evidence="8">
    <location>
        <begin position="85"/>
        <end position="176"/>
    </location>
</feature>
<dbReference type="GO" id="GO:0019843">
    <property type="term" value="F:rRNA binding"/>
    <property type="evidence" value="ECO:0007669"/>
    <property type="project" value="UniProtKB-UniRule"/>
</dbReference>
<dbReference type="Gene3D" id="3.30.1440.10">
    <property type="match status" value="1"/>
</dbReference>
<evidence type="ECO:0000313" key="10">
    <source>
        <dbReference type="Proteomes" id="UP000178114"/>
    </source>
</evidence>
<feature type="domain" description="Large ribosomal subunit protein uL5 N-terminal" evidence="7">
    <location>
        <begin position="25"/>
        <end position="80"/>
    </location>
</feature>
<comment type="similarity">
    <text evidence="1 5 6">Belongs to the universal ribosomal protein uL5 family.</text>
</comment>
<dbReference type="InterPro" id="IPR031310">
    <property type="entry name" value="Ribosomal_uL5_N"/>
</dbReference>
<gene>
    <name evidence="5" type="primary">rplE</name>
    <name evidence="9" type="ORF">A2930_02330</name>
</gene>
<evidence type="ECO:0000256" key="4">
    <source>
        <dbReference type="ARBA" id="ARBA00035245"/>
    </source>
</evidence>
<dbReference type="InterPro" id="IPR002132">
    <property type="entry name" value="Ribosomal_uL5"/>
</dbReference>
<dbReference type="InterPro" id="IPR031309">
    <property type="entry name" value="Ribosomal_uL5_C"/>
</dbReference>
<keyword evidence="5" id="KW-0820">tRNA-binding</keyword>
<dbReference type="InterPro" id="IPR020930">
    <property type="entry name" value="Ribosomal_uL5_bac-type"/>
</dbReference>
<dbReference type="STRING" id="1798351.A2930_02330"/>
<proteinExistence type="inferred from homology"/>
<evidence type="ECO:0000256" key="1">
    <source>
        <dbReference type="ARBA" id="ARBA00008553"/>
    </source>
</evidence>
<reference evidence="9 10" key="1">
    <citation type="journal article" date="2016" name="Nat. Commun.">
        <title>Thousands of microbial genomes shed light on interconnected biogeochemical processes in an aquifer system.</title>
        <authorList>
            <person name="Anantharaman K."/>
            <person name="Brown C.T."/>
            <person name="Hug L.A."/>
            <person name="Sharon I."/>
            <person name="Castelle C.J."/>
            <person name="Probst A.J."/>
            <person name="Thomas B.C."/>
            <person name="Singh A."/>
            <person name="Wilkins M.J."/>
            <person name="Karaoz U."/>
            <person name="Brodie E.L."/>
            <person name="Williams K.H."/>
            <person name="Hubbard S.S."/>
            <person name="Banfield J.F."/>
        </authorList>
    </citation>
    <scope>NUCLEOTIDE SEQUENCE [LARGE SCALE GENOMIC DNA]</scope>
</reference>
<dbReference type="GO" id="GO:1990904">
    <property type="term" value="C:ribonucleoprotein complex"/>
    <property type="evidence" value="ECO:0007669"/>
    <property type="project" value="UniProtKB-KW"/>
</dbReference>
<dbReference type="Pfam" id="PF00281">
    <property type="entry name" value="Ribosomal_L5"/>
    <property type="match status" value="1"/>
</dbReference>
<comment type="caution">
    <text evidence="9">The sequence shown here is derived from an EMBL/GenBank/DDBJ whole genome shotgun (WGS) entry which is preliminary data.</text>
</comment>